<name>A0ABV7H544_9BURK</name>
<sequence length="87" mass="9751">MKHVIPGYKTLKALKFLVTGPLIVLMLFVINQMTLGHHGQQWWHWAALGIGIAWVFSLLRVISTVVMVGGVSALAYWWLKRRGGAPL</sequence>
<feature type="transmembrane region" description="Helical" evidence="1">
    <location>
        <begin position="50"/>
        <end position="79"/>
    </location>
</feature>
<evidence type="ECO:0000256" key="1">
    <source>
        <dbReference type="SAM" id="Phobius"/>
    </source>
</evidence>
<feature type="transmembrane region" description="Helical" evidence="1">
    <location>
        <begin position="12"/>
        <end position="30"/>
    </location>
</feature>
<gene>
    <name evidence="2" type="ORF">ACFOEN_15485</name>
</gene>
<keyword evidence="1" id="KW-0812">Transmembrane</keyword>
<evidence type="ECO:0000313" key="3">
    <source>
        <dbReference type="Proteomes" id="UP001595556"/>
    </source>
</evidence>
<evidence type="ECO:0000313" key="2">
    <source>
        <dbReference type="EMBL" id="MFC3149028.1"/>
    </source>
</evidence>
<proteinExistence type="predicted"/>
<organism evidence="2 3">
    <name type="scientific">Piscinibacterium candidicorallinum</name>
    <dbReference type="NCBI Taxonomy" id="1793872"/>
    <lineage>
        <taxon>Bacteria</taxon>
        <taxon>Pseudomonadati</taxon>
        <taxon>Pseudomonadota</taxon>
        <taxon>Betaproteobacteria</taxon>
        <taxon>Burkholderiales</taxon>
        <taxon>Piscinibacterium</taxon>
    </lineage>
</organism>
<comment type="caution">
    <text evidence="2">The sequence shown here is derived from an EMBL/GenBank/DDBJ whole genome shotgun (WGS) entry which is preliminary data.</text>
</comment>
<keyword evidence="3" id="KW-1185">Reference proteome</keyword>
<protein>
    <submittedName>
        <fullName evidence="2">Uncharacterized protein</fullName>
    </submittedName>
</protein>
<dbReference type="Proteomes" id="UP001595556">
    <property type="component" value="Unassembled WGS sequence"/>
</dbReference>
<dbReference type="RefSeq" id="WP_377305465.1">
    <property type="nucleotide sequence ID" value="NZ_CP180191.1"/>
</dbReference>
<reference evidence="3" key="1">
    <citation type="journal article" date="2019" name="Int. J. Syst. Evol. Microbiol.">
        <title>The Global Catalogue of Microorganisms (GCM) 10K type strain sequencing project: providing services to taxonomists for standard genome sequencing and annotation.</title>
        <authorList>
            <consortium name="The Broad Institute Genomics Platform"/>
            <consortium name="The Broad Institute Genome Sequencing Center for Infectious Disease"/>
            <person name="Wu L."/>
            <person name="Ma J."/>
        </authorList>
    </citation>
    <scope>NUCLEOTIDE SEQUENCE [LARGE SCALE GENOMIC DNA]</scope>
    <source>
        <strain evidence="3">KCTC 52168</strain>
    </source>
</reference>
<keyword evidence="1" id="KW-0472">Membrane</keyword>
<accession>A0ABV7H544</accession>
<keyword evidence="1" id="KW-1133">Transmembrane helix</keyword>
<dbReference type="EMBL" id="JBHRTI010000010">
    <property type="protein sequence ID" value="MFC3149028.1"/>
    <property type="molecule type" value="Genomic_DNA"/>
</dbReference>